<dbReference type="InterPro" id="IPR006837">
    <property type="entry name" value="Divergent_DAC"/>
</dbReference>
<evidence type="ECO:0000313" key="3">
    <source>
        <dbReference type="EMBL" id="MFC6199372.1"/>
    </source>
</evidence>
<protein>
    <submittedName>
        <fullName evidence="3">Divergent polysaccharide deacetylase family protein</fullName>
    </submittedName>
</protein>
<keyword evidence="4" id="KW-1185">Reference proteome</keyword>
<dbReference type="Proteomes" id="UP001596303">
    <property type="component" value="Unassembled WGS sequence"/>
</dbReference>
<dbReference type="PANTHER" id="PTHR30105">
    <property type="entry name" value="UNCHARACTERIZED YIBQ-RELATED"/>
    <property type="match status" value="1"/>
</dbReference>
<feature type="region of interest" description="Disordered" evidence="1">
    <location>
        <begin position="64"/>
        <end position="133"/>
    </location>
</feature>
<evidence type="ECO:0000256" key="1">
    <source>
        <dbReference type="SAM" id="MobiDB-lite"/>
    </source>
</evidence>
<keyword evidence="2" id="KW-1133">Transmembrane helix</keyword>
<proteinExistence type="predicted"/>
<feature type="compositionally biased region" description="Basic and acidic residues" evidence="1">
    <location>
        <begin position="103"/>
        <end position="114"/>
    </location>
</feature>
<dbReference type="CDD" id="cd10936">
    <property type="entry name" value="CE4_DAC2"/>
    <property type="match status" value="1"/>
</dbReference>
<accession>A0ABW1SDM4</accession>
<name>A0ABW1SDM4_9PROT</name>
<comment type="caution">
    <text evidence="3">The sequence shown here is derived from an EMBL/GenBank/DDBJ whole genome shotgun (WGS) entry which is preliminary data.</text>
</comment>
<evidence type="ECO:0000313" key="4">
    <source>
        <dbReference type="Proteomes" id="UP001596303"/>
    </source>
</evidence>
<organism evidence="3 4">
    <name type="scientific">Ponticaulis profundi</name>
    <dbReference type="NCBI Taxonomy" id="2665222"/>
    <lineage>
        <taxon>Bacteria</taxon>
        <taxon>Pseudomonadati</taxon>
        <taxon>Pseudomonadota</taxon>
        <taxon>Alphaproteobacteria</taxon>
        <taxon>Hyphomonadales</taxon>
        <taxon>Hyphomonadaceae</taxon>
        <taxon>Ponticaulis</taxon>
    </lineage>
</organism>
<dbReference type="Gene3D" id="3.20.20.370">
    <property type="entry name" value="Glycoside hydrolase/deacetylase"/>
    <property type="match status" value="1"/>
</dbReference>
<feature type="compositionally biased region" description="Basic and acidic residues" evidence="1">
    <location>
        <begin position="64"/>
        <end position="83"/>
    </location>
</feature>
<dbReference type="RefSeq" id="WP_377380370.1">
    <property type="nucleotide sequence ID" value="NZ_JBHSSW010000028.1"/>
</dbReference>
<reference evidence="4" key="1">
    <citation type="journal article" date="2019" name="Int. J. Syst. Evol. Microbiol.">
        <title>The Global Catalogue of Microorganisms (GCM) 10K type strain sequencing project: providing services to taxonomists for standard genome sequencing and annotation.</title>
        <authorList>
            <consortium name="The Broad Institute Genomics Platform"/>
            <consortium name="The Broad Institute Genome Sequencing Center for Infectious Disease"/>
            <person name="Wu L."/>
            <person name="Ma J."/>
        </authorList>
    </citation>
    <scope>NUCLEOTIDE SEQUENCE [LARGE SCALE GENOMIC DNA]</scope>
    <source>
        <strain evidence="4">CGMCC-1.15741</strain>
    </source>
</reference>
<dbReference type="PANTHER" id="PTHR30105:SF2">
    <property type="entry name" value="DIVERGENT POLYSACCHARIDE DEACETYLASE SUPERFAMILY"/>
    <property type="match status" value="1"/>
</dbReference>
<evidence type="ECO:0000256" key="2">
    <source>
        <dbReference type="SAM" id="Phobius"/>
    </source>
</evidence>
<gene>
    <name evidence="3" type="ORF">ACFQDM_14895</name>
</gene>
<keyword evidence="2" id="KW-0472">Membrane</keyword>
<keyword evidence="2" id="KW-0812">Transmembrane</keyword>
<feature type="transmembrane region" description="Helical" evidence="2">
    <location>
        <begin position="20"/>
        <end position="40"/>
    </location>
</feature>
<sequence length="408" mass="43598">MAAKRKLPPSPLQTGLNHAALSLLAFGGIVGVIALSIQLMGKEDHASPKQIVGLFSEEPRQAVGLKERLSDSDAHHPSDDEHGPTLAEMDEPSLGISDPGTADPHETDDSHGDDPHEDDTPSEYAQAPSAAGLPRAPIEGLYEAGAYGKMPIIAADGRTPFDVYKRPFSNPAGRPTISIVIGGLGLNSRVTQAAIDELPPGVTLSFVPYSKNLQTWIDKARAAGHEVMIEFPMEPYDYPNNDTGPYTLLTTANASENRRRAEWLLSQATGYYGVTNYQGAKYATDARAVSPVFEMLKERGLVFMHDGSAPRSVFETVAKSEALPFAEASRVVDADPSGAAIDEQLLYLEAIALQRGYALGTGFAFPITVDQIRDWSSTLDSKGYVLAPASALPRAQPELGSSGVRSQG</sequence>
<dbReference type="SUPFAM" id="SSF88713">
    <property type="entry name" value="Glycoside hydrolase/deacetylase"/>
    <property type="match status" value="1"/>
</dbReference>
<dbReference type="EMBL" id="JBHSSW010000028">
    <property type="protein sequence ID" value="MFC6199372.1"/>
    <property type="molecule type" value="Genomic_DNA"/>
</dbReference>
<dbReference type="InterPro" id="IPR011330">
    <property type="entry name" value="Glyco_hydro/deAcase_b/a-brl"/>
</dbReference>
<dbReference type="Pfam" id="PF04748">
    <property type="entry name" value="Polysacc_deac_2"/>
    <property type="match status" value="1"/>
</dbReference>